<evidence type="ECO:0000256" key="1">
    <source>
        <dbReference type="ARBA" id="ARBA00002743"/>
    </source>
</evidence>
<evidence type="ECO:0000256" key="3">
    <source>
        <dbReference type="ARBA" id="ARBA00004514"/>
    </source>
</evidence>
<dbReference type="PANTHER" id="PTHR21614:SF0">
    <property type="entry name" value="GEO08385P1"/>
    <property type="match status" value="1"/>
</dbReference>
<name>A0A812IQ44_SYMPI</name>
<dbReference type="InterPro" id="IPR019357">
    <property type="entry name" value="SCOC"/>
</dbReference>
<evidence type="ECO:0000256" key="10">
    <source>
        <dbReference type="SAM" id="Coils"/>
    </source>
</evidence>
<sequence length="100" mass="11044">MSSFDGLSREELMQKVVELQQCLAELSEKVDTVKGENTQLRDENNVLKDYLNNLMAKVGKMPNLGTTAPSRVMIQQNPDGAQPVKVNDHIGELTAPAMDD</sequence>
<dbReference type="GO" id="GO:0005802">
    <property type="term" value="C:trans-Golgi network"/>
    <property type="evidence" value="ECO:0007669"/>
    <property type="project" value="TreeGrafter"/>
</dbReference>
<dbReference type="GO" id="GO:0005829">
    <property type="term" value="C:cytosol"/>
    <property type="evidence" value="ECO:0007669"/>
    <property type="project" value="UniProtKB-SubCell"/>
</dbReference>
<dbReference type="GO" id="GO:0000139">
    <property type="term" value="C:Golgi membrane"/>
    <property type="evidence" value="ECO:0007669"/>
    <property type="project" value="UniProtKB-SubCell"/>
</dbReference>
<keyword evidence="6" id="KW-0963">Cytoplasm</keyword>
<keyword evidence="8 10" id="KW-0175">Coiled coil</keyword>
<comment type="function">
    <text evidence="1">Positive regulator of amino acid starvation-induced autophagy.</text>
</comment>
<dbReference type="Proteomes" id="UP000649617">
    <property type="component" value="Unassembled WGS sequence"/>
</dbReference>
<evidence type="ECO:0000256" key="9">
    <source>
        <dbReference type="ARBA" id="ARBA00023136"/>
    </source>
</evidence>
<reference evidence="11" key="1">
    <citation type="submission" date="2021-02" db="EMBL/GenBank/DDBJ databases">
        <authorList>
            <person name="Dougan E. K."/>
            <person name="Rhodes N."/>
            <person name="Thang M."/>
            <person name="Chan C."/>
        </authorList>
    </citation>
    <scope>NUCLEOTIDE SEQUENCE</scope>
</reference>
<evidence type="ECO:0000256" key="2">
    <source>
        <dbReference type="ARBA" id="ARBA00004255"/>
    </source>
</evidence>
<comment type="caution">
    <text evidence="11">The sequence shown here is derived from an EMBL/GenBank/DDBJ whole genome shotgun (WGS) entry which is preliminary data.</text>
</comment>
<accession>A0A812IQ44</accession>
<dbReference type="OrthoDB" id="2163284at2759"/>
<keyword evidence="9" id="KW-0472">Membrane</keyword>
<evidence type="ECO:0000256" key="7">
    <source>
        <dbReference type="ARBA" id="ARBA00023034"/>
    </source>
</evidence>
<organism evidence="11 12">
    <name type="scientific">Symbiodinium pilosum</name>
    <name type="common">Dinoflagellate</name>
    <dbReference type="NCBI Taxonomy" id="2952"/>
    <lineage>
        <taxon>Eukaryota</taxon>
        <taxon>Sar</taxon>
        <taxon>Alveolata</taxon>
        <taxon>Dinophyceae</taxon>
        <taxon>Suessiales</taxon>
        <taxon>Symbiodiniaceae</taxon>
        <taxon>Symbiodinium</taxon>
    </lineage>
</organism>
<keyword evidence="12" id="KW-1185">Reference proteome</keyword>
<evidence type="ECO:0000256" key="8">
    <source>
        <dbReference type="ARBA" id="ARBA00023054"/>
    </source>
</evidence>
<evidence type="ECO:0000313" key="11">
    <source>
        <dbReference type="EMBL" id="CAE7169347.1"/>
    </source>
</evidence>
<dbReference type="PANTHER" id="PTHR21614">
    <property type="entry name" value="SHORT COILED COIL PROTEIN"/>
    <property type="match status" value="1"/>
</dbReference>
<feature type="coiled-coil region" evidence="10">
    <location>
        <begin position="9"/>
        <end position="57"/>
    </location>
</feature>
<keyword evidence="7" id="KW-0333">Golgi apparatus</keyword>
<evidence type="ECO:0000256" key="4">
    <source>
        <dbReference type="ARBA" id="ARBA00004601"/>
    </source>
</evidence>
<dbReference type="Gene3D" id="1.20.5.170">
    <property type="match status" value="1"/>
</dbReference>
<protein>
    <submittedName>
        <fullName evidence="11">Uncharacterized protein</fullName>
    </submittedName>
</protein>
<comment type="subcellular location">
    <subcellularLocation>
        <location evidence="3">Cytoplasm</location>
        <location evidence="3">Cytosol</location>
    </subcellularLocation>
    <subcellularLocation>
        <location evidence="2">Golgi apparatus membrane</location>
        <topology evidence="2">Peripheral membrane protein</topology>
        <orientation evidence="2">Cytoplasmic side</orientation>
    </subcellularLocation>
    <subcellularLocation>
        <location evidence="4">Golgi apparatus</location>
        <location evidence="4">trans-Golgi network</location>
    </subcellularLocation>
</comment>
<gene>
    <name evidence="11" type="ORF">SPIL2461_LOCUS663</name>
</gene>
<evidence type="ECO:0000256" key="6">
    <source>
        <dbReference type="ARBA" id="ARBA00022490"/>
    </source>
</evidence>
<comment type="similarity">
    <text evidence="5">Belongs to the SCOC family.</text>
</comment>
<evidence type="ECO:0000313" key="12">
    <source>
        <dbReference type="Proteomes" id="UP000649617"/>
    </source>
</evidence>
<dbReference type="Pfam" id="PF10224">
    <property type="entry name" value="DUF2205"/>
    <property type="match status" value="1"/>
</dbReference>
<dbReference type="EMBL" id="CAJNIZ010000558">
    <property type="protein sequence ID" value="CAE7169347.1"/>
    <property type="molecule type" value="Genomic_DNA"/>
</dbReference>
<evidence type="ECO:0000256" key="5">
    <source>
        <dbReference type="ARBA" id="ARBA00010880"/>
    </source>
</evidence>
<proteinExistence type="inferred from homology"/>
<dbReference type="AlphaFoldDB" id="A0A812IQ44"/>